<evidence type="ECO:0000259" key="9">
    <source>
        <dbReference type="SMART" id="SM00984"/>
    </source>
</evidence>
<dbReference type="GO" id="GO:0089714">
    <property type="term" value="F:UDP-N-acetyl-D-mannosamine dehydrogenase activity"/>
    <property type="evidence" value="ECO:0007669"/>
    <property type="project" value="UniProtKB-EC"/>
</dbReference>
<dbReference type="SUPFAM" id="SSF52413">
    <property type="entry name" value="UDP-glucose/GDP-mannose dehydrogenase C-terminal domain"/>
    <property type="match status" value="1"/>
</dbReference>
<dbReference type="OrthoDB" id="372050at2157"/>
<dbReference type="Pfam" id="PF00984">
    <property type="entry name" value="UDPG_MGDP_dh"/>
    <property type="match status" value="1"/>
</dbReference>
<evidence type="ECO:0000256" key="4">
    <source>
        <dbReference type="ARBA" id="ARBA00023002"/>
    </source>
</evidence>
<reference evidence="10 11" key="1">
    <citation type="submission" date="2018-05" db="EMBL/GenBank/DDBJ databases">
        <title>Draft genome of Methanospirillum stamsii Pt1.</title>
        <authorList>
            <person name="Dueholm M.S."/>
            <person name="Nielsen P.H."/>
            <person name="Bakmann L.F."/>
            <person name="Otzen D.E."/>
        </authorList>
    </citation>
    <scope>NUCLEOTIDE SEQUENCE [LARGE SCALE GENOMIC DNA]</scope>
    <source>
        <strain evidence="10 11">Pt1</strain>
    </source>
</reference>
<dbReference type="InterPro" id="IPR008927">
    <property type="entry name" value="6-PGluconate_DH-like_C_sf"/>
</dbReference>
<dbReference type="InterPro" id="IPR036291">
    <property type="entry name" value="NAD(P)-bd_dom_sf"/>
</dbReference>
<evidence type="ECO:0000256" key="6">
    <source>
        <dbReference type="ARBA" id="ARBA00030172"/>
    </source>
</evidence>
<protein>
    <recommendedName>
        <fullName evidence="3">UDP-N-acetyl-D-mannosamine dehydrogenase</fullName>
        <ecNumber evidence="2">1.1.1.336</ecNumber>
    </recommendedName>
    <alternativeName>
        <fullName evidence="6">UDP-ManNAc 6-dehydrogenase</fullName>
    </alternativeName>
</protein>
<dbReference type="GeneID" id="97610973"/>
<dbReference type="Pfam" id="PF03720">
    <property type="entry name" value="UDPG_MGDP_dh_C"/>
    <property type="match status" value="1"/>
</dbReference>
<dbReference type="EMBL" id="QGMZ01000030">
    <property type="protein sequence ID" value="PWR71778.1"/>
    <property type="molecule type" value="Genomic_DNA"/>
</dbReference>
<dbReference type="GO" id="GO:0000271">
    <property type="term" value="P:polysaccharide biosynthetic process"/>
    <property type="evidence" value="ECO:0007669"/>
    <property type="project" value="InterPro"/>
</dbReference>
<dbReference type="PIRSF" id="PIRSF000124">
    <property type="entry name" value="UDPglc_GDPman_dh"/>
    <property type="match status" value="1"/>
</dbReference>
<dbReference type="PANTHER" id="PTHR43491:SF2">
    <property type="entry name" value="UDP-N-ACETYL-D-MANNOSAMINE DEHYDROGENASE"/>
    <property type="match status" value="1"/>
</dbReference>
<comment type="caution">
    <text evidence="10">The sequence shown here is derived from an EMBL/GenBank/DDBJ whole genome shotgun (WGS) entry which is preliminary data.</text>
</comment>
<evidence type="ECO:0000256" key="8">
    <source>
        <dbReference type="PIRNR" id="PIRNR000124"/>
    </source>
</evidence>
<evidence type="ECO:0000313" key="11">
    <source>
        <dbReference type="Proteomes" id="UP000245934"/>
    </source>
</evidence>
<dbReference type="Gene3D" id="3.40.50.720">
    <property type="entry name" value="NAD(P)-binding Rossmann-like Domain"/>
    <property type="match status" value="2"/>
</dbReference>
<dbReference type="SUPFAM" id="SSF51735">
    <property type="entry name" value="NAD(P)-binding Rossmann-fold domains"/>
    <property type="match status" value="1"/>
</dbReference>
<evidence type="ECO:0000256" key="2">
    <source>
        <dbReference type="ARBA" id="ARBA00012935"/>
    </source>
</evidence>
<sequence>MVSESVNGKVVCVVGLGYVGLPLAEAFAEHIHTIGFDIDQRKIENLKNSGSKITATSDPQQIKNADVVLICVPTPVTKAKDPDLKPVVSAATVIGQNLKPGAIVVLESTVYPGVTEEIMVPVLEQESGMQCGKEFFVGYSPERINPNDDEHTIDKITKIVSGMDTRTTDTLCELYSLVTTVYRAPNIKTAEAAKVIENIQRDLNIALMNELSIIFSRLGINTKDVLDAAGTKWNFHHYRPGLVGGHCIPVDPYYLVYKAEEIGYHPQVILAGRAINDSMPKHVAELAIKGLNEAGKVIKGSKVLIMGVTYKENVPDTRESPVEEMVKELNEFHIDVYGYDPLLNHEAINRFGAKAIERLDGTDFKMDAIVVNAPHNVFKKLAIKDILSLCNGKPVLVDVAGMFRDCGDVREGCYYRTL</sequence>
<dbReference type="InterPro" id="IPR014026">
    <property type="entry name" value="UDP-Glc/GDP-Man_DH_dimer"/>
</dbReference>
<proteinExistence type="inferred from homology"/>
<dbReference type="GO" id="GO:0016628">
    <property type="term" value="F:oxidoreductase activity, acting on the CH-CH group of donors, NAD or NADP as acceptor"/>
    <property type="evidence" value="ECO:0007669"/>
    <property type="project" value="InterPro"/>
</dbReference>
<name>A0A2V2N5J5_9EURY</name>
<evidence type="ECO:0000256" key="7">
    <source>
        <dbReference type="ARBA" id="ARBA00049130"/>
    </source>
</evidence>
<keyword evidence="4" id="KW-0560">Oxidoreductase</keyword>
<dbReference type="SMART" id="SM00984">
    <property type="entry name" value="UDPG_MGDP_dh_C"/>
    <property type="match status" value="1"/>
</dbReference>
<evidence type="ECO:0000256" key="5">
    <source>
        <dbReference type="ARBA" id="ARBA00023027"/>
    </source>
</evidence>
<accession>A0A2V2N5J5</accession>
<dbReference type="PIRSF" id="PIRSF500136">
    <property type="entry name" value="UDP_ManNAc_DH"/>
    <property type="match status" value="1"/>
</dbReference>
<feature type="domain" description="UDP-glucose/GDP-mannose dehydrogenase C-terminal" evidence="9">
    <location>
        <begin position="304"/>
        <end position="405"/>
    </location>
</feature>
<dbReference type="InterPro" id="IPR017476">
    <property type="entry name" value="UDP-Glc/GDP-Man"/>
</dbReference>
<organism evidence="10 11">
    <name type="scientific">Methanospirillum stamsii</name>
    <dbReference type="NCBI Taxonomy" id="1277351"/>
    <lineage>
        <taxon>Archaea</taxon>
        <taxon>Methanobacteriati</taxon>
        <taxon>Methanobacteriota</taxon>
        <taxon>Stenosarchaea group</taxon>
        <taxon>Methanomicrobia</taxon>
        <taxon>Methanomicrobiales</taxon>
        <taxon>Methanospirillaceae</taxon>
        <taxon>Methanospirillum</taxon>
    </lineage>
</organism>
<comment type="catalytic activity">
    <reaction evidence="7">
        <text>UDP-N-acetyl-alpha-D-mannosamine + 2 NAD(+) + H2O = UDP-N-acetyl-alpha-D-mannosaminouronate + 2 NADH + 3 H(+)</text>
        <dbReference type="Rhea" id="RHEA:25780"/>
        <dbReference type="ChEBI" id="CHEBI:15377"/>
        <dbReference type="ChEBI" id="CHEBI:15378"/>
        <dbReference type="ChEBI" id="CHEBI:57540"/>
        <dbReference type="ChEBI" id="CHEBI:57945"/>
        <dbReference type="ChEBI" id="CHEBI:68623"/>
        <dbReference type="ChEBI" id="CHEBI:70731"/>
        <dbReference type="EC" id="1.1.1.336"/>
    </reaction>
</comment>
<evidence type="ECO:0000313" key="10">
    <source>
        <dbReference type="EMBL" id="PWR71778.1"/>
    </source>
</evidence>
<evidence type="ECO:0000256" key="3">
    <source>
        <dbReference type="ARBA" id="ARBA00016796"/>
    </source>
</evidence>
<evidence type="ECO:0000256" key="1">
    <source>
        <dbReference type="ARBA" id="ARBA00006601"/>
    </source>
</evidence>
<keyword evidence="5" id="KW-0520">NAD</keyword>
<dbReference type="InterPro" id="IPR014027">
    <property type="entry name" value="UDP-Glc/GDP-Man_DH_C"/>
</dbReference>
<keyword evidence="11" id="KW-1185">Reference proteome</keyword>
<dbReference type="InterPro" id="IPR028359">
    <property type="entry name" value="UDP_ManNAc/GlcNAc_DH"/>
</dbReference>
<dbReference type="RefSeq" id="WP_109941674.1">
    <property type="nucleotide sequence ID" value="NZ_CP176366.1"/>
</dbReference>
<dbReference type="GO" id="GO:0051287">
    <property type="term" value="F:NAD binding"/>
    <property type="evidence" value="ECO:0007669"/>
    <property type="project" value="InterPro"/>
</dbReference>
<dbReference type="InterPro" id="IPR036220">
    <property type="entry name" value="UDP-Glc/GDP-Man_DH_C_sf"/>
</dbReference>
<comment type="similarity">
    <text evidence="1 8">Belongs to the UDP-glucose/GDP-mannose dehydrogenase family.</text>
</comment>
<dbReference type="Proteomes" id="UP000245934">
    <property type="component" value="Unassembled WGS sequence"/>
</dbReference>
<gene>
    <name evidence="10" type="ORF">DLD82_13605</name>
</gene>
<dbReference type="NCBIfam" id="TIGR03026">
    <property type="entry name" value="NDP-sugDHase"/>
    <property type="match status" value="1"/>
</dbReference>
<dbReference type="InterPro" id="IPR001732">
    <property type="entry name" value="UDP-Glc/GDP-Man_DH_N"/>
</dbReference>
<dbReference type="EC" id="1.1.1.336" evidence="2"/>
<dbReference type="PANTHER" id="PTHR43491">
    <property type="entry name" value="UDP-N-ACETYL-D-MANNOSAMINE DEHYDROGENASE"/>
    <property type="match status" value="1"/>
</dbReference>
<dbReference type="Pfam" id="PF03721">
    <property type="entry name" value="UDPG_MGDP_dh_N"/>
    <property type="match status" value="1"/>
</dbReference>
<dbReference type="SUPFAM" id="SSF48179">
    <property type="entry name" value="6-phosphogluconate dehydrogenase C-terminal domain-like"/>
    <property type="match status" value="1"/>
</dbReference>
<dbReference type="AlphaFoldDB" id="A0A2V2N5J5"/>